<gene>
    <name evidence="2" type="ORF">OSB04_024661</name>
</gene>
<dbReference type="PANTHER" id="PTHR46148:SF59">
    <property type="entry name" value="NUCLEOTIDYLTRANSFERASE, RIBONUCLEASE H"/>
    <property type="match status" value="1"/>
</dbReference>
<dbReference type="Proteomes" id="UP001172457">
    <property type="component" value="Chromosome 6"/>
</dbReference>
<feature type="domain" description="Tf2-1-like SH3-like" evidence="1">
    <location>
        <begin position="1"/>
        <end position="63"/>
    </location>
</feature>
<dbReference type="PANTHER" id="PTHR46148">
    <property type="entry name" value="CHROMO DOMAIN-CONTAINING PROTEIN"/>
    <property type="match status" value="1"/>
</dbReference>
<evidence type="ECO:0000313" key="2">
    <source>
        <dbReference type="EMBL" id="KAJ9544954.1"/>
    </source>
</evidence>
<dbReference type="AlphaFoldDB" id="A0AA38WCA5"/>
<evidence type="ECO:0000259" key="1">
    <source>
        <dbReference type="Pfam" id="PF24626"/>
    </source>
</evidence>
<dbReference type="EMBL" id="JARYMX010000006">
    <property type="protein sequence ID" value="KAJ9544954.1"/>
    <property type="molecule type" value="Genomic_DNA"/>
</dbReference>
<sequence length="281" mass="31125">MVMLKVSPWKGILRFGKQGKLSRRFVGPFKIIERIGKQAYRLELPEELSGIHDVFHVGYLRKCLGKYDETVPLTEVKIGERLRYIEKPEEILNETAAGVPPAAAAVGRSPSPASLLFPGDPDPASIASPQHCCNRLCFRQRCNRRVTLTPPSRHHRVTAIASPPCNRRRVTTLTPPSISVVSRRCVTAVPSSSPQRSGALPFIFSPDSASATYRRLFSPDSTSAATCSRRILRLLCPTGVCSRRILRLLCPTDVGFSPEFCICRLSIVLFHELTSSLGCVW</sequence>
<evidence type="ECO:0000313" key="3">
    <source>
        <dbReference type="Proteomes" id="UP001172457"/>
    </source>
</evidence>
<dbReference type="Pfam" id="PF24626">
    <property type="entry name" value="SH3_Tf2-1"/>
    <property type="match status" value="1"/>
</dbReference>
<organism evidence="2 3">
    <name type="scientific">Centaurea solstitialis</name>
    <name type="common">yellow star-thistle</name>
    <dbReference type="NCBI Taxonomy" id="347529"/>
    <lineage>
        <taxon>Eukaryota</taxon>
        <taxon>Viridiplantae</taxon>
        <taxon>Streptophyta</taxon>
        <taxon>Embryophyta</taxon>
        <taxon>Tracheophyta</taxon>
        <taxon>Spermatophyta</taxon>
        <taxon>Magnoliopsida</taxon>
        <taxon>eudicotyledons</taxon>
        <taxon>Gunneridae</taxon>
        <taxon>Pentapetalae</taxon>
        <taxon>asterids</taxon>
        <taxon>campanulids</taxon>
        <taxon>Asterales</taxon>
        <taxon>Asteraceae</taxon>
        <taxon>Carduoideae</taxon>
        <taxon>Cardueae</taxon>
        <taxon>Centaureinae</taxon>
        <taxon>Centaurea</taxon>
    </lineage>
</organism>
<proteinExistence type="predicted"/>
<name>A0AA38WCA5_9ASTR</name>
<keyword evidence="3" id="KW-1185">Reference proteome</keyword>
<comment type="caution">
    <text evidence="2">The sequence shown here is derived from an EMBL/GenBank/DDBJ whole genome shotgun (WGS) entry which is preliminary data.</text>
</comment>
<protein>
    <recommendedName>
        <fullName evidence="1">Tf2-1-like SH3-like domain-containing protein</fullName>
    </recommendedName>
</protein>
<dbReference type="InterPro" id="IPR056924">
    <property type="entry name" value="SH3_Tf2-1"/>
</dbReference>
<reference evidence="2" key="1">
    <citation type="submission" date="2023-03" db="EMBL/GenBank/DDBJ databases">
        <title>Chromosome-scale reference genome and RAD-based genetic map of yellow starthistle (Centaurea solstitialis) reveal putative structural variation and QTLs associated with invader traits.</title>
        <authorList>
            <person name="Reatini B."/>
            <person name="Cang F.A."/>
            <person name="Jiang Q."/>
            <person name="Mckibben M.T.W."/>
            <person name="Barker M.S."/>
            <person name="Rieseberg L.H."/>
            <person name="Dlugosch K.M."/>
        </authorList>
    </citation>
    <scope>NUCLEOTIDE SEQUENCE</scope>
    <source>
        <strain evidence="2">CAN-66</strain>
        <tissue evidence="2">Leaf</tissue>
    </source>
</reference>
<accession>A0AA38WCA5</accession>